<reference evidence="1 2" key="1">
    <citation type="journal article" date="2019" name="Sci. Rep.">
        <title>Orb-weaving spider Araneus ventricosus genome elucidates the spidroin gene catalogue.</title>
        <authorList>
            <person name="Kono N."/>
            <person name="Nakamura H."/>
            <person name="Ohtoshi R."/>
            <person name="Moran D.A.P."/>
            <person name="Shinohara A."/>
            <person name="Yoshida Y."/>
            <person name="Fujiwara M."/>
            <person name="Mori M."/>
            <person name="Tomita M."/>
            <person name="Arakawa K."/>
        </authorList>
    </citation>
    <scope>NUCLEOTIDE SEQUENCE [LARGE SCALE GENOMIC DNA]</scope>
</reference>
<organism evidence="1 2">
    <name type="scientific">Araneus ventricosus</name>
    <name type="common">Orbweaver spider</name>
    <name type="synonym">Epeira ventricosa</name>
    <dbReference type="NCBI Taxonomy" id="182803"/>
    <lineage>
        <taxon>Eukaryota</taxon>
        <taxon>Metazoa</taxon>
        <taxon>Ecdysozoa</taxon>
        <taxon>Arthropoda</taxon>
        <taxon>Chelicerata</taxon>
        <taxon>Arachnida</taxon>
        <taxon>Araneae</taxon>
        <taxon>Araneomorphae</taxon>
        <taxon>Entelegynae</taxon>
        <taxon>Araneoidea</taxon>
        <taxon>Araneidae</taxon>
        <taxon>Araneus</taxon>
    </lineage>
</organism>
<dbReference type="AlphaFoldDB" id="A0A4Y2L6U7"/>
<keyword evidence="2" id="KW-1185">Reference proteome</keyword>
<gene>
    <name evidence="1" type="ORF">AVEN_40676_1</name>
</gene>
<dbReference type="EMBL" id="BGPR01005436">
    <property type="protein sequence ID" value="GBN10159.1"/>
    <property type="molecule type" value="Genomic_DNA"/>
</dbReference>
<evidence type="ECO:0000313" key="1">
    <source>
        <dbReference type="EMBL" id="GBN10159.1"/>
    </source>
</evidence>
<sequence>MALEDRKFLKFLLIGCDANEDYRVMRMIILAFGCKNSPFILSVVIKLHIIKFGAEKPELVSMLNFGLYVDDLYFGADIVREEIELLADAVTLLESGNFNLRNLSFYNSELKALWFENRFRGLFWYPRLGWVPHVNNGTQPEVIE</sequence>
<accession>A0A4Y2L6U7</accession>
<dbReference type="InterPro" id="IPR043502">
    <property type="entry name" value="DNA/RNA_pol_sf"/>
</dbReference>
<comment type="caution">
    <text evidence="1">The sequence shown here is derived from an EMBL/GenBank/DDBJ whole genome shotgun (WGS) entry which is preliminary data.</text>
</comment>
<evidence type="ECO:0000313" key="2">
    <source>
        <dbReference type="Proteomes" id="UP000499080"/>
    </source>
</evidence>
<name>A0A4Y2L6U7_ARAVE</name>
<dbReference type="Proteomes" id="UP000499080">
    <property type="component" value="Unassembled WGS sequence"/>
</dbReference>
<dbReference type="OrthoDB" id="10255210at2759"/>
<evidence type="ECO:0008006" key="3">
    <source>
        <dbReference type="Google" id="ProtNLM"/>
    </source>
</evidence>
<protein>
    <recommendedName>
        <fullName evidence="3">Reverse transcriptase domain-containing protein</fullName>
    </recommendedName>
</protein>
<dbReference type="SUPFAM" id="SSF56672">
    <property type="entry name" value="DNA/RNA polymerases"/>
    <property type="match status" value="1"/>
</dbReference>
<proteinExistence type="predicted"/>
<dbReference type="GO" id="GO:0071897">
    <property type="term" value="P:DNA biosynthetic process"/>
    <property type="evidence" value="ECO:0007669"/>
    <property type="project" value="UniProtKB-ARBA"/>
</dbReference>